<dbReference type="Proteomes" id="UP000830552">
    <property type="component" value="Chromosome"/>
</dbReference>
<gene>
    <name evidence="1" type="ORF">M0D58_02780</name>
</gene>
<protein>
    <submittedName>
        <fullName evidence="1">Uncharacterized protein</fullName>
    </submittedName>
</protein>
<reference evidence="1" key="1">
    <citation type="submission" date="2022-04" db="EMBL/GenBank/DDBJ databases">
        <title>Evolutionary, genomic, and biogeographic characterization of Chryseobacterium nepalense represented by a plastic-degrading bacterium AC3.</title>
        <authorList>
            <person name="Yin Z."/>
            <person name="Liu X."/>
            <person name="Wang D."/>
            <person name="Xie Z."/>
        </authorList>
    </citation>
    <scope>NUCLEOTIDE SEQUENCE</scope>
    <source>
        <strain evidence="1">AC3</strain>
    </source>
</reference>
<dbReference type="RefSeq" id="WP_248393491.1">
    <property type="nucleotide sequence ID" value="NZ_CP096203.1"/>
</dbReference>
<sequence>MIHKVKLTVHFPSPDRNGYPGARAGEMLEYKDLALEKAGRMGARSMSG</sequence>
<proteinExistence type="predicted"/>
<dbReference type="EMBL" id="CP096203">
    <property type="protein sequence ID" value="UPQ76485.1"/>
    <property type="molecule type" value="Genomic_DNA"/>
</dbReference>
<organism evidence="1 2">
    <name type="scientific">Chryseobacterium nepalense</name>
    <dbReference type="NCBI Taxonomy" id="1854498"/>
    <lineage>
        <taxon>Bacteria</taxon>
        <taxon>Pseudomonadati</taxon>
        <taxon>Bacteroidota</taxon>
        <taxon>Flavobacteriia</taxon>
        <taxon>Flavobacteriales</taxon>
        <taxon>Weeksellaceae</taxon>
        <taxon>Chryseobacterium group</taxon>
        <taxon>Chryseobacterium</taxon>
    </lineage>
</organism>
<keyword evidence="2" id="KW-1185">Reference proteome</keyword>
<evidence type="ECO:0000313" key="1">
    <source>
        <dbReference type="EMBL" id="UPQ76485.1"/>
    </source>
</evidence>
<evidence type="ECO:0000313" key="2">
    <source>
        <dbReference type="Proteomes" id="UP000830552"/>
    </source>
</evidence>
<name>A0ABY4K8B7_9FLAO</name>
<accession>A0ABY4K8B7</accession>